<evidence type="ECO:0000259" key="8">
    <source>
        <dbReference type="PROSITE" id="PS52029"/>
    </source>
</evidence>
<dbReference type="InterPro" id="IPR050979">
    <property type="entry name" value="LD-transpeptidase"/>
</dbReference>
<protein>
    <submittedName>
        <fullName evidence="9">Lipoprotein-anchoring transpeptidase ErfK/SrfK</fullName>
    </submittedName>
</protein>
<accession>A0A1G6DG15</accession>
<name>A0A1G6DG15_9HYPH</name>
<dbReference type="PROSITE" id="PS52029">
    <property type="entry name" value="LD_TPASE"/>
    <property type="match status" value="1"/>
</dbReference>
<dbReference type="GO" id="GO:0005576">
    <property type="term" value="C:extracellular region"/>
    <property type="evidence" value="ECO:0007669"/>
    <property type="project" value="TreeGrafter"/>
</dbReference>
<dbReference type="InterPro" id="IPR005490">
    <property type="entry name" value="LD_TPept_cat_dom"/>
</dbReference>
<dbReference type="AlphaFoldDB" id="A0A1G6DG15"/>
<dbReference type="GO" id="GO:0018104">
    <property type="term" value="P:peptidoglycan-protein cross-linking"/>
    <property type="evidence" value="ECO:0007669"/>
    <property type="project" value="TreeGrafter"/>
</dbReference>
<evidence type="ECO:0000256" key="2">
    <source>
        <dbReference type="ARBA" id="ARBA00005992"/>
    </source>
</evidence>
<evidence type="ECO:0000256" key="7">
    <source>
        <dbReference type="PROSITE-ProRule" id="PRU01373"/>
    </source>
</evidence>
<keyword evidence="10" id="KW-1185">Reference proteome</keyword>
<evidence type="ECO:0000256" key="4">
    <source>
        <dbReference type="ARBA" id="ARBA00022960"/>
    </source>
</evidence>
<dbReference type="EMBL" id="FMXQ01000007">
    <property type="protein sequence ID" value="SDB44041.1"/>
    <property type="molecule type" value="Genomic_DNA"/>
</dbReference>
<gene>
    <name evidence="9" type="ORF">SAMN02982931_03339</name>
</gene>
<dbReference type="STRING" id="665467.SAMN02982931_03339"/>
<dbReference type="RefSeq" id="WP_244521303.1">
    <property type="nucleotide sequence ID" value="NZ_FMXQ01000007.1"/>
</dbReference>
<evidence type="ECO:0000313" key="9">
    <source>
        <dbReference type="EMBL" id="SDB44041.1"/>
    </source>
</evidence>
<dbReference type="PANTHER" id="PTHR30582:SF2">
    <property type="entry name" value="L,D-TRANSPEPTIDASE YCIB-RELATED"/>
    <property type="match status" value="1"/>
</dbReference>
<dbReference type="PANTHER" id="PTHR30582">
    <property type="entry name" value="L,D-TRANSPEPTIDASE"/>
    <property type="match status" value="1"/>
</dbReference>
<feature type="active site" description="Nucleophile" evidence="7">
    <location>
        <position position="148"/>
    </location>
</feature>
<dbReference type="SUPFAM" id="SSF141523">
    <property type="entry name" value="L,D-transpeptidase catalytic domain-like"/>
    <property type="match status" value="1"/>
</dbReference>
<sequence>MRIKGLGRAAARGWHVGLLAVGMAVVGGNPAAAELLDGMRVASIETVEPAAENEKPGPQTIVARVDLSDQTMHVYVDEKLTHVFTVSSGRGSYRTPTGRWTAEWLSPRHRSRKYNNAPMPWSVFFYRGYAVHGTTDLKRLGSPASHGCIRLHPDNAETFFKLVKANGTENALVSIVR</sequence>
<keyword evidence="4 7" id="KW-0133">Cell shape</keyword>
<comment type="pathway">
    <text evidence="1 7">Cell wall biogenesis; peptidoglycan biosynthesis.</text>
</comment>
<feature type="domain" description="L,D-TPase catalytic" evidence="8">
    <location>
        <begin position="61"/>
        <end position="173"/>
    </location>
</feature>
<keyword evidence="6 7" id="KW-0961">Cell wall biogenesis/degradation</keyword>
<evidence type="ECO:0000256" key="6">
    <source>
        <dbReference type="ARBA" id="ARBA00023316"/>
    </source>
</evidence>
<comment type="similarity">
    <text evidence="2">Belongs to the YkuD family.</text>
</comment>
<feature type="active site" description="Proton donor/acceptor" evidence="7">
    <location>
        <position position="132"/>
    </location>
</feature>
<keyword evidence="9" id="KW-0449">Lipoprotein</keyword>
<evidence type="ECO:0000256" key="5">
    <source>
        <dbReference type="ARBA" id="ARBA00022984"/>
    </source>
</evidence>
<dbReference type="UniPathway" id="UPA00219"/>
<reference evidence="9 10" key="1">
    <citation type="submission" date="2016-10" db="EMBL/GenBank/DDBJ databases">
        <authorList>
            <person name="de Groot N.N."/>
        </authorList>
    </citation>
    <scope>NUCLEOTIDE SEQUENCE [LARGE SCALE GENOMIC DNA]</scope>
    <source>
        <strain evidence="9 10">ATCC 35022</strain>
    </source>
</reference>
<dbReference type="InterPro" id="IPR038063">
    <property type="entry name" value="Transpep_catalytic_dom"/>
</dbReference>
<evidence type="ECO:0000313" key="10">
    <source>
        <dbReference type="Proteomes" id="UP000199071"/>
    </source>
</evidence>
<proteinExistence type="inferred from homology"/>
<evidence type="ECO:0000256" key="1">
    <source>
        <dbReference type="ARBA" id="ARBA00004752"/>
    </source>
</evidence>
<keyword evidence="5 7" id="KW-0573">Peptidoglycan synthesis</keyword>
<evidence type="ECO:0000256" key="3">
    <source>
        <dbReference type="ARBA" id="ARBA00022679"/>
    </source>
</evidence>
<keyword evidence="3" id="KW-0808">Transferase</keyword>
<dbReference type="Proteomes" id="UP000199071">
    <property type="component" value="Unassembled WGS sequence"/>
</dbReference>
<dbReference type="Pfam" id="PF03734">
    <property type="entry name" value="YkuD"/>
    <property type="match status" value="1"/>
</dbReference>
<dbReference type="GO" id="GO:0008360">
    <property type="term" value="P:regulation of cell shape"/>
    <property type="evidence" value="ECO:0007669"/>
    <property type="project" value="UniProtKB-UniRule"/>
</dbReference>
<dbReference type="CDD" id="cd16913">
    <property type="entry name" value="YkuD_like"/>
    <property type="match status" value="1"/>
</dbReference>
<dbReference type="GO" id="GO:0071972">
    <property type="term" value="F:peptidoglycan L,D-transpeptidase activity"/>
    <property type="evidence" value="ECO:0007669"/>
    <property type="project" value="TreeGrafter"/>
</dbReference>
<dbReference type="GO" id="GO:0016740">
    <property type="term" value="F:transferase activity"/>
    <property type="evidence" value="ECO:0007669"/>
    <property type="project" value="UniProtKB-KW"/>
</dbReference>
<organism evidence="9 10">
    <name type="scientific">Bauldia litoralis</name>
    <dbReference type="NCBI Taxonomy" id="665467"/>
    <lineage>
        <taxon>Bacteria</taxon>
        <taxon>Pseudomonadati</taxon>
        <taxon>Pseudomonadota</taxon>
        <taxon>Alphaproteobacteria</taxon>
        <taxon>Hyphomicrobiales</taxon>
        <taxon>Kaistiaceae</taxon>
        <taxon>Bauldia</taxon>
    </lineage>
</organism>
<dbReference type="GO" id="GO:0071555">
    <property type="term" value="P:cell wall organization"/>
    <property type="evidence" value="ECO:0007669"/>
    <property type="project" value="UniProtKB-UniRule"/>
</dbReference>
<dbReference type="Gene3D" id="2.40.440.10">
    <property type="entry name" value="L,D-transpeptidase catalytic domain-like"/>
    <property type="match status" value="1"/>
</dbReference>